<evidence type="ECO:0000313" key="8">
    <source>
        <dbReference type="Proteomes" id="UP000198309"/>
    </source>
</evidence>
<comment type="similarity">
    <text evidence="2">Belongs to the fimbrial protein family.</text>
</comment>
<dbReference type="PANTHER" id="PTHR33420:SF3">
    <property type="entry name" value="FIMBRIAL SUBUNIT ELFA"/>
    <property type="match status" value="1"/>
</dbReference>
<dbReference type="Pfam" id="PF00419">
    <property type="entry name" value="Fimbrial"/>
    <property type="match status" value="1"/>
</dbReference>
<dbReference type="EMBL" id="FZPC01000008">
    <property type="protein sequence ID" value="SNS86696.1"/>
    <property type="molecule type" value="Genomic_DNA"/>
</dbReference>
<evidence type="ECO:0000313" key="7">
    <source>
        <dbReference type="EMBL" id="SNS86696.1"/>
    </source>
</evidence>
<evidence type="ECO:0000256" key="2">
    <source>
        <dbReference type="ARBA" id="ARBA00006671"/>
    </source>
</evidence>
<accession>A0A239HYY7</accession>
<organism evidence="6 9">
    <name type="scientific">Pseudomonas delhiensis</name>
    <dbReference type="NCBI Taxonomy" id="366289"/>
    <lineage>
        <taxon>Bacteria</taxon>
        <taxon>Pseudomonadati</taxon>
        <taxon>Pseudomonadota</taxon>
        <taxon>Gammaproteobacteria</taxon>
        <taxon>Pseudomonadales</taxon>
        <taxon>Pseudomonadaceae</taxon>
        <taxon>Pseudomonas</taxon>
    </lineage>
</organism>
<evidence type="ECO:0000259" key="5">
    <source>
        <dbReference type="Pfam" id="PF00419"/>
    </source>
</evidence>
<proteinExistence type="inferred from homology"/>
<keyword evidence="4" id="KW-0281">Fimbrium</keyword>
<dbReference type="SUPFAM" id="SSF49401">
    <property type="entry name" value="Bacterial adhesins"/>
    <property type="match status" value="1"/>
</dbReference>
<dbReference type="InterPro" id="IPR036937">
    <property type="entry name" value="Adhesion_dom_fimbrial_sf"/>
</dbReference>
<dbReference type="AlphaFoldDB" id="A0A239HYY7"/>
<protein>
    <submittedName>
        <fullName evidence="6">Major type 1 subunit fimbrin (Pilin)</fullName>
    </submittedName>
</protein>
<dbReference type="PANTHER" id="PTHR33420">
    <property type="entry name" value="FIMBRIAL SUBUNIT ELFA-RELATED"/>
    <property type="match status" value="1"/>
</dbReference>
<evidence type="ECO:0000256" key="4">
    <source>
        <dbReference type="ARBA" id="ARBA00023263"/>
    </source>
</evidence>
<evidence type="ECO:0000256" key="1">
    <source>
        <dbReference type="ARBA" id="ARBA00004561"/>
    </source>
</evidence>
<gene>
    <name evidence="6" type="ORF">SAMN05216189_100514</name>
    <name evidence="7" type="ORF">SAMN06295949_108174</name>
</gene>
<keyword evidence="8" id="KW-1185">Reference proteome</keyword>
<evidence type="ECO:0000256" key="3">
    <source>
        <dbReference type="ARBA" id="ARBA00022729"/>
    </source>
</evidence>
<comment type="subcellular location">
    <subcellularLocation>
        <location evidence="1">Fimbrium</location>
    </subcellularLocation>
</comment>
<feature type="domain" description="Fimbrial-type adhesion" evidence="5">
    <location>
        <begin position="58"/>
        <end position="208"/>
    </location>
</feature>
<evidence type="ECO:0000313" key="6">
    <source>
        <dbReference type="EMBL" id="SDI42341.1"/>
    </source>
</evidence>
<evidence type="ECO:0000313" key="9">
    <source>
        <dbReference type="Proteomes" id="UP000199693"/>
    </source>
</evidence>
<dbReference type="EMBL" id="FNEC01000005">
    <property type="protein sequence ID" value="SDI42341.1"/>
    <property type="molecule type" value="Genomic_DNA"/>
</dbReference>
<keyword evidence="3" id="KW-0732">Signal</keyword>
<dbReference type="Gene3D" id="2.60.40.1090">
    <property type="entry name" value="Fimbrial-type adhesion domain"/>
    <property type="match status" value="1"/>
</dbReference>
<reference evidence="7 8" key="2">
    <citation type="submission" date="2017-06" db="EMBL/GenBank/DDBJ databases">
        <authorList>
            <person name="Varghese N."/>
            <person name="Submissions S."/>
        </authorList>
    </citation>
    <scope>NUCLEOTIDE SEQUENCE [LARGE SCALE GENOMIC DNA]</scope>
    <source>
        <strain evidence="7 8">RLD-1</strain>
    </source>
</reference>
<name>A0A239HYY7_9PSED</name>
<dbReference type="Proteomes" id="UP000199693">
    <property type="component" value="Unassembled WGS sequence"/>
</dbReference>
<dbReference type="Proteomes" id="UP000198309">
    <property type="component" value="Unassembled WGS sequence"/>
</dbReference>
<dbReference type="GO" id="GO:0009289">
    <property type="term" value="C:pilus"/>
    <property type="evidence" value="ECO:0007669"/>
    <property type="project" value="UniProtKB-SubCell"/>
</dbReference>
<dbReference type="InterPro" id="IPR000259">
    <property type="entry name" value="Adhesion_dom_fimbrial"/>
</dbReference>
<sequence length="208" mass="21194">MFGAPEAPDNQRVEPGKGSHRIDLEFEQMSKKLIAALASLSLAGLSGTALAADGTLTFEGVINSKTCILDPGSASQTVNLPPVRASEFQNAGQAVGEQTFSLKASGCDADAMVAAVFASGGNVDPATGNLNNTIPTSAGGTDAQVALYQGDGSTKLDLSDPASSGGYQTQTDGSGNATLEFVAKYMSKNATTAAGVLKTNLQYTMSYQ</sequence>
<reference evidence="6 9" key="1">
    <citation type="submission" date="2016-10" db="EMBL/GenBank/DDBJ databases">
        <authorList>
            <person name="de Groot N.N."/>
        </authorList>
    </citation>
    <scope>NUCLEOTIDE SEQUENCE [LARGE SCALE GENOMIC DNA]</scope>
    <source>
        <strain evidence="6 9">CCM 7361</strain>
    </source>
</reference>
<dbReference type="InterPro" id="IPR008966">
    <property type="entry name" value="Adhesion_dom_sf"/>
</dbReference>
<dbReference type="InterPro" id="IPR050263">
    <property type="entry name" value="Bact_Fimbrial_Adh_Pro"/>
</dbReference>
<dbReference type="GO" id="GO:0043709">
    <property type="term" value="P:cell adhesion involved in single-species biofilm formation"/>
    <property type="evidence" value="ECO:0007669"/>
    <property type="project" value="TreeGrafter"/>
</dbReference>